<dbReference type="PANTHER" id="PTHR40111:SF1">
    <property type="entry name" value="CEPHALOSPORIN-C DEACETYLASE"/>
    <property type="match status" value="1"/>
</dbReference>
<evidence type="ECO:0000259" key="1">
    <source>
        <dbReference type="Pfam" id="PF05448"/>
    </source>
</evidence>
<feature type="domain" description="Acetyl xylan esterase" evidence="1">
    <location>
        <begin position="144"/>
        <end position="428"/>
    </location>
</feature>
<dbReference type="InterPro" id="IPR029058">
    <property type="entry name" value="AB_hydrolase_fold"/>
</dbReference>
<dbReference type="Proteomes" id="UP001247620">
    <property type="component" value="Unassembled WGS sequence"/>
</dbReference>
<accession>A0ABU1TIL3</accession>
<dbReference type="EC" id="3.1.1.41" evidence="2"/>
<sequence length="448" mass="51985">MKAYRIFLTFIIIFKLGAGINVYAQDHEDQDKKEVEGDVVIKVKPAVKNAIFKGSQDIGYKLDVNNLYDEEQEGKFSYLIKTDLGEKVLEKSEDFKIGRKTKKSITVKIPPQKAGFYNLSFRFNLTQYDDTLHKVFGVDAETLKSPLHKPADFDEFWDKTRRELAQIPPQYKITLQHELSDADRKVYLVEMKSYNYLLIRGWLVVPKQSYKQPVHYRLPGYVVGLNPNYDTNHFITFNLNVRGNGNSQDVVNVGTEDYCYNRIQSKESYIYRGVYMDCLRGLDFLYSHPELGIDTSKIYVEGSSQGGTLAVITAAMDKRAKLLAIQVPLYSDFRLAKEVGLKYDKPEFPIKFFTRYINNNTDTSWDKIFSVMDYYDPQNFAPMVTCPVIMGIGLLDKFCPPRCSFSLFNHFASKKKEWFSSPDLTHEVAFDYYMLQNIWLGENFRLVY</sequence>
<dbReference type="Pfam" id="PF05448">
    <property type="entry name" value="AXE1"/>
    <property type="match status" value="1"/>
</dbReference>
<dbReference type="EMBL" id="JAVDUU010000005">
    <property type="protein sequence ID" value="MDR6945262.1"/>
    <property type="molecule type" value="Genomic_DNA"/>
</dbReference>
<dbReference type="GO" id="GO:0047739">
    <property type="term" value="F:cephalosporin-C deacetylase activity"/>
    <property type="evidence" value="ECO:0007669"/>
    <property type="project" value="UniProtKB-EC"/>
</dbReference>
<dbReference type="Gene3D" id="3.40.50.1820">
    <property type="entry name" value="alpha/beta hydrolase"/>
    <property type="match status" value="1"/>
</dbReference>
<evidence type="ECO:0000313" key="2">
    <source>
        <dbReference type="EMBL" id="MDR6945262.1"/>
    </source>
</evidence>
<dbReference type="PANTHER" id="PTHR40111">
    <property type="entry name" value="CEPHALOSPORIN-C DEACETYLASE"/>
    <property type="match status" value="1"/>
</dbReference>
<proteinExistence type="predicted"/>
<evidence type="ECO:0000313" key="3">
    <source>
        <dbReference type="Proteomes" id="UP001247620"/>
    </source>
</evidence>
<keyword evidence="2" id="KW-0378">Hydrolase</keyword>
<keyword evidence="3" id="KW-1185">Reference proteome</keyword>
<dbReference type="RefSeq" id="WP_310102951.1">
    <property type="nucleotide sequence ID" value="NZ_JAVDUU010000005.1"/>
</dbReference>
<protein>
    <submittedName>
        <fullName evidence="2">Cephalosporin-C deacetylase</fullName>
        <ecNumber evidence="2">3.1.1.41</ecNumber>
    </submittedName>
</protein>
<dbReference type="InterPro" id="IPR039069">
    <property type="entry name" value="CE7"/>
</dbReference>
<organism evidence="2 3">
    <name type="scientific">Mucilaginibacter pocheonensis</name>
    <dbReference type="NCBI Taxonomy" id="398050"/>
    <lineage>
        <taxon>Bacteria</taxon>
        <taxon>Pseudomonadati</taxon>
        <taxon>Bacteroidota</taxon>
        <taxon>Sphingobacteriia</taxon>
        <taxon>Sphingobacteriales</taxon>
        <taxon>Sphingobacteriaceae</taxon>
        <taxon>Mucilaginibacter</taxon>
    </lineage>
</organism>
<dbReference type="SUPFAM" id="SSF53474">
    <property type="entry name" value="alpha/beta-Hydrolases"/>
    <property type="match status" value="1"/>
</dbReference>
<dbReference type="InterPro" id="IPR008391">
    <property type="entry name" value="AXE1_dom"/>
</dbReference>
<reference evidence="2 3" key="1">
    <citation type="submission" date="2023-07" db="EMBL/GenBank/DDBJ databases">
        <title>Sorghum-associated microbial communities from plants grown in Nebraska, USA.</title>
        <authorList>
            <person name="Schachtman D."/>
        </authorList>
    </citation>
    <scope>NUCLEOTIDE SEQUENCE [LARGE SCALE GENOMIC DNA]</scope>
    <source>
        <strain evidence="2 3">3262</strain>
    </source>
</reference>
<comment type="caution">
    <text evidence="2">The sequence shown here is derived from an EMBL/GenBank/DDBJ whole genome shotgun (WGS) entry which is preliminary data.</text>
</comment>
<gene>
    <name evidence="2" type="ORF">J2W55_005130</name>
</gene>
<name>A0ABU1TIL3_9SPHI</name>